<evidence type="ECO:0008006" key="3">
    <source>
        <dbReference type="Google" id="ProtNLM"/>
    </source>
</evidence>
<name>A0ABU8EWU8_9GAMM</name>
<protein>
    <recommendedName>
        <fullName evidence="3">Solute-binding protein family 3/N-terminal domain-containing protein</fullName>
    </recommendedName>
</protein>
<dbReference type="RefSeq" id="WP_336436431.1">
    <property type="nucleotide sequence ID" value="NZ_JBAWKS010000002.1"/>
</dbReference>
<keyword evidence="2" id="KW-1185">Reference proteome</keyword>
<accession>A0ABU8EWU8</accession>
<comment type="caution">
    <text evidence="1">The sequence shown here is derived from an EMBL/GenBank/DDBJ whole genome shotgun (WGS) entry which is preliminary data.</text>
</comment>
<evidence type="ECO:0000313" key="2">
    <source>
        <dbReference type="Proteomes" id="UP001382455"/>
    </source>
</evidence>
<dbReference type="Gene3D" id="3.40.190.10">
    <property type="entry name" value="Periplasmic binding protein-like II"/>
    <property type="match status" value="2"/>
</dbReference>
<proteinExistence type="predicted"/>
<reference evidence="1 2" key="1">
    <citation type="submission" date="2023-12" db="EMBL/GenBank/DDBJ databases">
        <title>Friends and Foes: Symbiotic and Algicidal bacterial influence on Karenia brevis blooms.</title>
        <authorList>
            <person name="Fei C."/>
            <person name="Mohamed A.R."/>
            <person name="Booker A."/>
            <person name="Arshad M."/>
            <person name="Klass S."/>
            <person name="Ahn S."/>
            <person name="Gilbert P.M."/>
            <person name="Heil C.A."/>
            <person name="Martinez J.M."/>
            <person name="Amin S.A."/>
        </authorList>
    </citation>
    <scope>NUCLEOTIDE SEQUENCE [LARGE SCALE GENOMIC DNA]</scope>
    <source>
        <strain evidence="1 2">CE15</strain>
    </source>
</reference>
<evidence type="ECO:0000313" key="1">
    <source>
        <dbReference type="EMBL" id="MEI4551459.1"/>
    </source>
</evidence>
<gene>
    <name evidence="1" type="ORF">WAE96_17415</name>
</gene>
<sequence>MNLNKILILLLVTYFFMPVSVLAEPEITIIKHAKVLENNDPQKNFFIYILDLACKASEDKYGPCKLEASDVPMLQERQLKSLNSGLLDITWTASSHKRERQARAIKFPLMAGMLGYRVAVYNKTFKKQFSKTASTNDLKKLILVQGLDWPDTIILKKHHFNVHETNWYEHLYTDTAKGLYDYILRGVFEVKSELNNYQSPNLEMDKNHLIVYPLHIYYFVAKDNTALAERIEYGLNQLNKNNNYISLLVNFPPHKNSLPLLDLTKRKIHIIDDTKRISKENVSAMLEQVRQASH</sequence>
<dbReference type="EMBL" id="JBAWKS010000002">
    <property type="protein sequence ID" value="MEI4551459.1"/>
    <property type="molecule type" value="Genomic_DNA"/>
</dbReference>
<organism evidence="1 2">
    <name type="scientific">Pseudoalteromonas spongiae</name>
    <dbReference type="NCBI Taxonomy" id="298657"/>
    <lineage>
        <taxon>Bacteria</taxon>
        <taxon>Pseudomonadati</taxon>
        <taxon>Pseudomonadota</taxon>
        <taxon>Gammaproteobacteria</taxon>
        <taxon>Alteromonadales</taxon>
        <taxon>Pseudoalteromonadaceae</taxon>
        <taxon>Pseudoalteromonas</taxon>
    </lineage>
</organism>
<dbReference type="Proteomes" id="UP001382455">
    <property type="component" value="Unassembled WGS sequence"/>
</dbReference>
<dbReference type="SUPFAM" id="SSF53850">
    <property type="entry name" value="Periplasmic binding protein-like II"/>
    <property type="match status" value="1"/>
</dbReference>